<sequence>MAVVEPKPSRREQTKMALGMAAGGLIGAVLVGIVAPIVLAMLVGAIWGGH</sequence>
<evidence type="ECO:0008006" key="4">
    <source>
        <dbReference type="Google" id="ProtNLM"/>
    </source>
</evidence>
<accession>A0ABV6C319</accession>
<evidence type="ECO:0000313" key="2">
    <source>
        <dbReference type="EMBL" id="MFC0082072.1"/>
    </source>
</evidence>
<dbReference type="Proteomes" id="UP001589788">
    <property type="component" value="Unassembled WGS sequence"/>
</dbReference>
<protein>
    <recommendedName>
        <fullName evidence="4">Secreted protein</fullName>
    </recommendedName>
</protein>
<dbReference type="EMBL" id="JBHLYQ010000068">
    <property type="protein sequence ID" value="MFC0082072.1"/>
    <property type="molecule type" value="Genomic_DNA"/>
</dbReference>
<name>A0ABV6C319_9ACTN</name>
<keyword evidence="1" id="KW-0472">Membrane</keyword>
<proteinExistence type="predicted"/>
<feature type="transmembrane region" description="Helical" evidence="1">
    <location>
        <begin position="21"/>
        <end position="47"/>
    </location>
</feature>
<dbReference type="RefSeq" id="WP_248106397.1">
    <property type="nucleotide sequence ID" value="NZ_JAKHEX010000005.1"/>
</dbReference>
<keyword evidence="1" id="KW-1133">Transmembrane helix</keyword>
<keyword evidence="1" id="KW-0812">Transmembrane</keyword>
<gene>
    <name evidence="2" type="ORF">ACFFRE_07910</name>
</gene>
<keyword evidence="3" id="KW-1185">Reference proteome</keyword>
<organism evidence="2 3">
    <name type="scientific">Aciditerrimonas ferrireducens</name>
    <dbReference type="NCBI Taxonomy" id="667306"/>
    <lineage>
        <taxon>Bacteria</taxon>
        <taxon>Bacillati</taxon>
        <taxon>Actinomycetota</taxon>
        <taxon>Acidimicrobiia</taxon>
        <taxon>Acidimicrobiales</taxon>
        <taxon>Acidimicrobiaceae</taxon>
        <taxon>Aciditerrimonas</taxon>
    </lineage>
</organism>
<reference evidence="2 3" key="1">
    <citation type="submission" date="2024-09" db="EMBL/GenBank/DDBJ databases">
        <authorList>
            <person name="Sun Q."/>
            <person name="Mori K."/>
        </authorList>
    </citation>
    <scope>NUCLEOTIDE SEQUENCE [LARGE SCALE GENOMIC DNA]</scope>
    <source>
        <strain evidence="2 3">JCM 15389</strain>
    </source>
</reference>
<evidence type="ECO:0000313" key="3">
    <source>
        <dbReference type="Proteomes" id="UP001589788"/>
    </source>
</evidence>
<evidence type="ECO:0000256" key="1">
    <source>
        <dbReference type="SAM" id="Phobius"/>
    </source>
</evidence>
<comment type="caution">
    <text evidence="2">The sequence shown here is derived from an EMBL/GenBank/DDBJ whole genome shotgun (WGS) entry which is preliminary data.</text>
</comment>